<dbReference type="Gene3D" id="2.40.10.220">
    <property type="entry name" value="predicted glycosyltransferase like domains"/>
    <property type="match status" value="1"/>
</dbReference>
<organism evidence="2 3">
    <name type="scientific">Geomesophilobacter sediminis</name>
    <dbReference type="NCBI Taxonomy" id="2798584"/>
    <lineage>
        <taxon>Bacteria</taxon>
        <taxon>Pseudomonadati</taxon>
        <taxon>Thermodesulfobacteriota</taxon>
        <taxon>Desulfuromonadia</taxon>
        <taxon>Geobacterales</taxon>
        <taxon>Geobacteraceae</taxon>
        <taxon>Geomesophilobacter</taxon>
    </lineage>
</organism>
<evidence type="ECO:0000313" key="3">
    <source>
        <dbReference type="Proteomes" id="UP000636888"/>
    </source>
</evidence>
<proteinExistence type="predicted"/>
<dbReference type="Pfam" id="PF07238">
    <property type="entry name" value="PilZ"/>
    <property type="match status" value="1"/>
</dbReference>
<dbReference type="InterPro" id="IPR009875">
    <property type="entry name" value="PilZ_domain"/>
</dbReference>
<dbReference type="SUPFAM" id="SSF141371">
    <property type="entry name" value="PilZ domain-like"/>
    <property type="match status" value="1"/>
</dbReference>
<evidence type="ECO:0000313" key="2">
    <source>
        <dbReference type="EMBL" id="MBJ6725745.1"/>
    </source>
</evidence>
<protein>
    <submittedName>
        <fullName evidence="2">PilZ domain-containing protein</fullName>
    </submittedName>
</protein>
<dbReference type="EMBL" id="JAEMHM010000010">
    <property type="protein sequence ID" value="MBJ6725745.1"/>
    <property type="molecule type" value="Genomic_DNA"/>
</dbReference>
<sequence length="104" mass="11460">MNNRKHERTDCQTEATIHYQGEDIKGVVENLSLKGLFVKTDQKINVDEQVGISVHFYGADADLSFNLQATVVRAAENGLGFGFQKIDIDSLALQKKEPALQAPA</sequence>
<evidence type="ECO:0000259" key="1">
    <source>
        <dbReference type="Pfam" id="PF07238"/>
    </source>
</evidence>
<dbReference type="AlphaFoldDB" id="A0A8J7JM80"/>
<dbReference type="GO" id="GO:0035438">
    <property type="term" value="F:cyclic-di-GMP binding"/>
    <property type="evidence" value="ECO:0007669"/>
    <property type="project" value="InterPro"/>
</dbReference>
<reference evidence="2" key="1">
    <citation type="submission" date="2020-12" db="EMBL/GenBank/DDBJ databases">
        <title>Geomonas sp. Red875, isolated from river sediment.</title>
        <authorList>
            <person name="Xu Z."/>
            <person name="Zhang Z."/>
            <person name="Masuda Y."/>
            <person name="Itoh H."/>
            <person name="Senoo K."/>
        </authorList>
    </citation>
    <scope>NUCLEOTIDE SEQUENCE</scope>
    <source>
        <strain evidence="2">Red875</strain>
    </source>
</reference>
<comment type="caution">
    <text evidence="2">The sequence shown here is derived from an EMBL/GenBank/DDBJ whole genome shotgun (WGS) entry which is preliminary data.</text>
</comment>
<accession>A0A8J7JM80</accession>
<feature type="domain" description="PilZ" evidence="1">
    <location>
        <begin position="3"/>
        <end position="90"/>
    </location>
</feature>
<name>A0A8J7JM80_9BACT</name>
<keyword evidence="3" id="KW-1185">Reference proteome</keyword>
<gene>
    <name evidence="2" type="ORF">JFN93_13575</name>
</gene>
<dbReference type="RefSeq" id="WP_199384635.1">
    <property type="nucleotide sequence ID" value="NZ_JAEMHM010000010.1"/>
</dbReference>
<dbReference type="Proteomes" id="UP000636888">
    <property type="component" value="Unassembled WGS sequence"/>
</dbReference>